<accession>A0ABW4TVT7</accession>
<keyword evidence="2" id="KW-0808">Transferase</keyword>
<feature type="domain" description="N-acetyltransferase" evidence="1">
    <location>
        <begin position="1"/>
        <end position="124"/>
    </location>
</feature>
<sequence length="124" mass="13485">MDQVDDVLEGRHGARLPAATAWPAVWRNLGALEDGTAVAHVMWGVDDEDGSRWIGGLVVDAAHQGRGVGRRAVELLLEQLQEQPGVVRMSYHPDNTASRALVAGLGFVDTDAWDDDERVMELLS</sequence>
<dbReference type="SUPFAM" id="SSF55729">
    <property type="entry name" value="Acyl-CoA N-acyltransferases (Nat)"/>
    <property type="match status" value="1"/>
</dbReference>
<dbReference type="GO" id="GO:0016746">
    <property type="term" value="F:acyltransferase activity"/>
    <property type="evidence" value="ECO:0007669"/>
    <property type="project" value="UniProtKB-KW"/>
</dbReference>
<gene>
    <name evidence="2" type="ORF">ACFSDE_20120</name>
</gene>
<dbReference type="InterPro" id="IPR016181">
    <property type="entry name" value="Acyl_CoA_acyltransferase"/>
</dbReference>
<dbReference type="Gene3D" id="3.40.630.30">
    <property type="match status" value="1"/>
</dbReference>
<keyword evidence="3" id="KW-1185">Reference proteome</keyword>
<dbReference type="EMBL" id="JBHUGD010000004">
    <property type="protein sequence ID" value="MFD1949121.1"/>
    <property type="molecule type" value="Genomic_DNA"/>
</dbReference>
<proteinExistence type="predicted"/>
<dbReference type="PROSITE" id="PS51186">
    <property type="entry name" value="GNAT"/>
    <property type="match status" value="1"/>
</dbReference>
<comment type="caution">
    <text evidence="2">The sequence shown here is derived from an EMBL/GenBank/DDBJ whole genome shotgun (WGS) entry which is preliminary data.</text>
</comment>
<dbReference type="InterPro" id="IPR000182">
    <property type="entry name" value="GNAT_dom"/>
</dbReference>
<keyword evidence="2" id="KW-0012">Acyltransferase</keyword>
<evidence type="ECO:0000313" key="3">
    <source>
        <dbReference type="Proteomes" id="UP001597351"/>
    </source>
</evidence>
<protein>
    <submittedName>
        <fullName evidence="2">GNAT family N-acetyltransferase</fullName>
        <ecNumber evidence="2">2.3.-.-</ecNumber>
    </submittedName>
</protein>
<dbReference type="Pfam" id="PF00583">
    <property type="entry name" value="Acetyltransf_1"/>
    <property type="match status" value="1"/>
</dbReference>
<name>A0ABW4TVT7_9ACTN</name>
<dbReference type="CDD" id="cd04301">
    <property type="entry name" value="NAT_SF"/>
    <property type="match status" value="1"/>
</dbReference>
<dbReference type="Proteomes" id="UP001597351">
    <property type="component" value="Unassembled WGS sequence"/>
</dbReference>
<organism evidence="2 3">
    <name type="scientific">Nocardioides aestuarii</name>
    <dbReference type="NCBI Taxonomy" id="252231"/>
    <lineage>
        <taxon>Bacteria</taxon>
        <taxon>Bacillati</taxon>
        <taxon>Actinomycetota</taxon>
        <taxon>Actinomycetes</taxon>
        <taxon>Propionibacteriales</taxon>
        <taxon>Nocardioidaceae</taxon>
        <taxon>Nocardioides</taxon>
    </lineage>
</organism>
<dbReference type="RefSeq" id="WP_343921049.1">
    <property type="nucleotide sequence ID" value="NZ_BAAAJT010000003.1"/>
</dbReference>
<evidence type="ECO:0000259" key="1">
    <source>
        <dbReference type="PROSITE" id="PS51186"/>
    </source>
</evidence>
<evidence type="ECO:0000313" key="2">
    <source>
        <dbReference type="EMBL" id="MFD1949121.1"/>
    </source>
</evidence>
<reference evidence="3" key="1">
    <citation type="journal article" date="2019" name="Int. J. Syst. Evol. Microbiol.">
        <title>The Global Catalogue of Microorganisms (GCM) 10K type strain sequencing project: providing services to taxonomists for standard genome sequencing and annotation.</title>
        <authorList>
            <consortium name="The Broad Institute Genomics Platform"/>
            <consortium name="The Broad Institute Genome Sequencing Center for Infectious Disease"/>
            <person name="Wu L."/>
            <person name="Ma J."/>
        </authorList>
    </citation>
    <scope>NUCLEOTIDE SEQUENCE [LARGE SCALE GENOMIC DNA]</scope>
    <source>
        <strain evidence="3">CGMCC 1.12477</strain>
    </source>
</reference>
<dbReference type="EC" id="2.3.-.-" evidence="2"/>